<dbReference type="OrthoDB" id="40849at2"/>
<dbReference type="Gene3D" id="3.40.50.300">
    <property type="entry name" value="P-loop containing nucleotide triphosphate hydrolases"/>
    <property type="match status" value="1"/>
</dbReference>
<evidence type="ECO:0000313" key="1">
    <source>
        <dbReference type="EMBL" id="KRK49300.1"/>
    </source>
</evidence>
<sequence length="386" mass="42260">MLGFKALLSAIPVVIKAGNVPTIVGEAGIGKSALVAAVAQQMKAKQFTTVVSLLEKGDIAIPVPPLDQTGYVKTTQYGTLADIRFGYFHTLINIIETAEQHPGQPIIWFLDEFNRGSQAVQSELMNLVLQRSVNGLQLPKEVKLVLAENPDATMAGFSQTAYGVTTGDPAINDRTVRLVMRADTEDWLSWAKSQVAGRPRVIEPVTRFIEENPELLAPSQHDDDLYPTPRAWARVAANLKSLATLPISQQLAVRYELLRGDLGETVASIFDLFLQRTQAGLTAEEIYQADSDWPAVVTRFQQFTTDQQQTILLTCLKQEQAYPLTVDQNAHRYLTLLNQLPADGQYAVALAMADRPDLLERLANAQGPGANELYTHLVAIGVASLG</sequence>
<dbReference type="InterPro" id="IPR027417">
    <property type="entry name" value="P-loop_NTPase"/>
</dbReference>
<comment type="caution">
    <text evidence="1">The sequence shown here is derived from an EMBL/GenBank/DDBJ whole genome shotgun (WGS) entry which is preliminary data.</text>
</comment>
<keyword evidence="2" id="KW-1185">Reference proteome</keyword>
<dbReference type="STRING" id="1302272.FC96_GL000224"/>
<accession>A0A0R1HZB2</accession>
<reference evidence="1 2" key="1">
    <citation type="journal article" date="2015" name="Genome Announc.">
        <title>Expanding the biotechnology potential of lactobacilli through comparative genomics of 213 strains and associated genera.</title>
        <authorList>
            <person name="Sun Z."/>
            <person name="Harris H.M."/>
            <person name="McCann A."/>
            <person name="Guo C."/>
            <person name="Argimon S."/>
            <person name="Zhang W."/>
            <person name="Yang X."/>
            <person name="Jeffery I.B."/>
            <person name="Cooney J.C."/>
            <person name="Kagawa T.F."/>
            <person name="Liu W."/>
            <person name="Song Y."/>
            <person name="Salvetti E."/>
            <person name="Wrobel A."/>
            <person name="Rasinkangas P."/>
            <person name="Parkhill J."/>
            <person name="Rea M.C."/>
            <person name="O'Sullivan O."/>
            <person name="Ritari J."/>
            <person name="Douillard F.P."/>
            <person name="Paul Ross R."/>
            <person name="Yang R."/>
            <person name="Briner A.E."/>
            <person name="Felis G.E."/>
            <person name="de Vos W.M."/>
            <person name="Barrangou R."/>
            <person name="Klaenhammer T.R."/>
            <person name="Caufield P.W."/>
            <person name="Cui Y."/>
            <person name="Zhang H."/>
            <person name="O'Toole P.W."/>
        </authorList>
    </citation>
    <scope>NUCLEOTIDE SEQUENCE [LARGE SCALE GENOMIC DNA]</scope>
    <source>
        <strain evidence="1 2">JCM 15530</strain>
    </source>
</reference>
<dbReference type="PATRIC" id="fig|1302272.5.peg.221"/>
<dbReference type="EMBL" id="AZCX01000001">
    <property type="protein sequence ID" value="KRK49300.1"/>
    <property type="molecule type" value="Genomic_DNA"/>
</dbReference>
<proteinExistence type="predicted"/>
<gene>
    <name evidence="1" type="ORF">FC96_GL000224</name>
</gene>
<dbReference type="SUPFAM" id="SSF52540">
    <property type="entry name" value="P-loop containing nucleoside triphosphate hydrolases"/>
    <property type="match status" value="1"/>
</dbReference>
<name>A0A0R1HZB2_9LACO</name>
<organism evidence="1 2">
    <name type="scientific">Secundilactobacillus kimchicus JCM 15530</name>
    <dbReference type="NCBI Taxonomy" id="1302272"/>
    <lineage>
        <taxon>Bacteria</taxon>
        <taxon>Bacillati</taxon>
        <taxon>Bacillota</taxon>
        <taxon>Bacilli</taxon>
        <taxon>Lactobacillales</taxon>
        <taxon>Lactobacillaceae</taxon>
        <taxon>Secundilactobacillus</taxon>
    </lineage>
</organism>
<evidence type="ECO:0000313" key="2">
    <source>
        <dbReference type="Proteomes" id="UP000050911"/>
    </source>
</evidence>
<evidence type="ECO:0008006" key="3">
    <source>
        <dbReference type="Google" id="ProtNLM"/>
    </source>
</evidence>
<dbReference type="RefSeq" id="WP_056941687.1">
    <property type="nucleotide sequence ID" value="NZ_AZCX01000001.1"/>
</dbReference>
<dbReference type="AlphaFoldDB" id="A0A0R1HZB2"/>
<dbReference type="Proteomes" id="UP000050911">
    <property type="component" value="Unassembled WGS sequence"/>
</dbReference>
<dbReference type="CDD" id="cd00009">
    <property type="entry name" value="AAA"/>
    <property type="match status" value="1"/>
</dbReference>
<protein>
    <recommendedName>
        <fullName evidence="3">ATPase</fullName>
    </recommendedName>
</protein>